<dbReference type="Gene3D" id="1.10.10.10">
    <property type="entry name" value="Winged helix-like DNA-binding domain superfamily/Winged helix DNA-binding domain"/>
    <property type="match status" value="1"/>
</dbReference>
<dbReference type="SUPFAM" id="SSF48008">
    <property type="entry name" value="GntR ligand-binding domain-like"/>
    <property type="match status" value="1"/>
</dbReference>
<sequence>MLENVTPLKKETLQALVHQRLCDLILQGEIAPGESVTVASIAKALNVSPMPVREAISRLMALGALTVVSGRSIGVPLLGVRQLEDLRKVRSEIEASAVTWAVANRTPAFEAKLEALLERMEDAEAKGQVRDFIHRNYEFHFAIYTQAGSALMLEIIGTLWLRINPQFHLLQRHGHYKASNRQHRALYERICSGDAGGAVSALREDIDSAYEVLLKTLQESGPRSDHTLAQ</sequence>
<dbReference type="PROSITE" id="PS50949">
    <property type="entry name" value="HTH_GNTR"/>
    <property type="match status" value="1"/>
</dbReference>
<evidence type="ECO:0000259" key="4">
    <source>
        <dbReference type="PROSITE" id="PS50949"/>
    </source>
</evidence>
<organism evidence="5 6">
    <name type="scientific">Martelella mediterranea DSM 17316</name>
    <dbReference type="NCBI Taxonomy" id="1122214"/>
    <lineage>
        <taxon>Bacteria</taxon>
        <taxon>Pseudomonadati</taxon>
        <taxon>Pseudomonadota</taxon>
        <taxon>Alphaproteobacteria</taxon>
        <taxon>Hyphomicrobiales</taxon>
        <taxon>Aurantimonadaceae</taxon>
        <taxon>Martelella</taxon>
    </lineage>
</organism>
<dbReference type="GO" id="GO:0003677">
    <property type="term" value="F:DNA binding"/>
    <property type="evidence" value="ECO:0007669"/>
    <property type="project" value="UniProtKB-KW"/>
</dbReference>
<dbReference type="InterPro" id="IPR036388">
    <property type="entry name" value="WH-like_DNA-bd_sf"/>
</dbReference>
<gene>
    <name evidence="5" type="primary">mcbR_3</name>
    <name evidence="5" type="ORF">Mame_01647</name>
</gene>
<dbReference type="STRING" id="1122214.Mame_01647"/>
<dbReference type="PANTHER" id="PTHR43537">
    <property type="entry name" value="TRANSCRIPTIONAL REGULATOR, GNTR FAMILY"/>
    <property type="match status" value="1"/>
</dbReference>
<protein>
    <submittedName>
        <fullName evidence="5">HTH-type transcriptional regulator McbR</fullName>
    </submittedName>
</protein>
<reference evidence="5 6" key="1">
    <citation type="submission" date="2017-03" db="EMBL/GenBank/DDBJ databases">
        <title>Foreign affairs: Plasmid Transfer between Roseobacters and Rhizobia.</title>
        <authorList>
            <person name="Bartling P."/>
            <person name="Bunk B."/>
            <person name="Overmann J."/>
            <person name="Brinkmann H."/>
            <person name="Petersen J."/>
        </authorList>
    </citation>
    <scope>NUCLEOTIDE SEQUENCE [LARGE SCALE GENOMIC DNA]</scope>
    <source>
        <strain evidence="5 6">MACL11</strain>
    </source>
</reference>
<dbReference type="SMART" id="SM00345">
    <property type="entry name" value="HTH_GNTR"/>
    <property type="match status" value="1"/>
</dbReference>
<dbReference type="AlphaFoldDB" id="A0A1U9YZX0"/>
<evidence type="ECO:0000256" key="2">
    <source>
        <dbReference type="ARBA" id="ARBA00023125"/>
    </source>
</evidence>
<dbReference type="InterPro" id="IPR008920">
    <property type="entry name" value="TF_FadR/GntR_C"/>
</dbReference>
<keyword evidence="2" id="KW-0238">DNA-binding</keyword>
<dbReference type="EMBL" id="CP020330">
    <property type="protein sequence ID" value="AQZ50996.1"/>
    <property type="molecule type" value="Genomic_DNA"/>
</dbReference>
<dbReference type="GO" id="GO:0003700">
    <property type="term" value="F:DNA-binding transcription factor activity"/>
    <property type="evidence" value="ECO:0007669"/>
    <property type="project" value="InterPro"/>
</dbReference>
<evidence type="ECO:0000313" key="5">
    <source>
        <dbReference type="EMBL" id="AQZ50996.1"/>
    </source>
</evidence>
<evidence type="ECO:0000256" key="1">
    <source>
        <dbReference type="ARBA" id="ARBA00023015"/>
    </source>
</evidence>
<dbReference type="PANTHER" id="PTHR43537:SF39">
    <property type="entry name" value="HTH-TYPE TRANSCRIPTIONAL REGULATOR MCBR"/>
    <property type="match status" value="1"/>
</dbReference>
<dbReference type="Gene3D" id="1.20.120.530">
    <property type="entry name" value="GntR ligand-binding domain-like"/>
    <property type="match status" value="1"/>
</dbReference>
<keyword evidence="1" id="KW-0805">Transcription regulation</keyword>
<proteinExistence type="predicted"/>
<keyword evidence="6" id="KW-1185">Reference proteome</keyword>
<dbReference type="RefSeq" id="WP_018066203.1">
    <property type="nucleotide sequence ID" value="NZ_AQWH01000020.1"/>
</dbReference>
<dbReference type="OrthoDB" id="9815654at2"/>
<evidence type="ECO:0000256" key="3">
    <source>
        <dbReference type="ARBA" id="ARBA00023163"/>
    </source>
</evidence>
<dbReference type="InterPro" id="IPR036390">
    <property type="entry name" value="WH_DNA-bd_sf"/>
</dbReference>
<keyword evidence="3" id="KW-0804">Transcription</keyword>
<dbReference type="Pfam" id="PF00392">
    <property type="entry name" value="GntR"/>
    <property type="match status" value="1"/>
</dbReference>
<feature type="domain" description="HTH gntR-type" evidence="4">
    <location>
        <begin position="11"/>
        <end position="78"/>
    </location>
</feature>
<dbReference type="SUPFAM" id="SSF46785">
    <property type="entry name" value="Winged helix' DNA-binding domain"/>
    <property type="match status" value="1"/>
</dbReference>
<dbReference type="KEGG" id="mmed:Mame_01647"/>
<dbReference type="Pfam" id="PF07729">
    <property type="entry name" value="FCD"/>
    <property type="match status" value="1"/>
</dbReference>
<dbReference type="InterPro" id="IPR000524">
    <property type="entry name" value="Tscrpt_reg_HTH_GntR"/>
</dbReference>
<dbReference type="SMART" id="SM00895">
    <property type="entry name" value="FCD"/>
    <property type="match status" value="1"/>
</dbReference>
<name>A0A1U9YZX0_9HYPH</name>
<accession>A0A1U9YZX0</accession>
<dbReference type="InterPro" id="IPR011711">
    <property type="entry name" value="GntR_C"/>
</dbReference>
<evidence type="ECO:0000313" key="6">
    <source>
        <dbReference type="Proteomes" id="UP000191135"/>
    </source>
</evidence>
<dbReference type="Proteomes" id="UP000191135">
    <property type="component" value="Chromosome"/>
</dbReference>
<dbReference type="eggNOG" id="COG1802">
    <property type="taxonomic scope" value="Bacteria"/>
</dbReference>